<comment type="function">
    <text evidence="5">Transcriptional repressor for the pyruvate dehydrogenase complex genes aceEF and lpd.</text>
</comment>
<accession>A0AAE9GWF7</accession>
<dbReference type="InterPro" id="IPR011711">
    <property type="entry name" value="GntR_C"/>
</dbReference>
<evidence type="ECO:0000256" key="2">
    <source>
        <dbReference type="ARBA" id="ARBA00023015"/>
    </source>
</evidence>
<dbReference type="RefSeq" id="WP_132954627.1">
    <property type="nucleotide sequence ID" value="NZ_CALJUB010000013.1"/>
</dbReference>
<dbReference type="CDD" id="cd07377">
    <property type="entry name" value="WHTH_GntR"/>
    <property type="match status" value="1"/>
</dbReference>
<dbReference type="Pfam" id="PF07729">
    <property type="entry name" value="FCD"/>
    <property type="match status" value="1"/>
</dbReference>
<dbReference type="InterPro" id="IPR000524">
    <property type="entry name" value="Tscrpt_reg_HTH_GntR"/>
</dbReference>
<name>A0AAE9GWF7_9NEIS</name>
<dbReference type="Proteomes" id="UP000294721">
    <property type="component" value="Unassembled WGS sequence"/>
</dbReference>
<dbReference type="Proteomes" id="UP000829756">
    <property type="component" value="Chromosome"/>
</dbReference>
<dbReference type="Pfam" id="PF00392">
    <property type="entry name" value="GntR"/>
    <property type="match status" value="1"/>
</dbReference>
<evidence type="ECO:0000256" key="4">
    <source>
        <dbReference type="ARBA" id="ARBA00023163"/>
    </source>
</evidence>
<evidence type="ECO:0000313" key="10">
    <source>
        <dbReference type="Proteomes" id="UP000294721"/>
    </source>
</evidence>
<gene>
    <name evidence="8" type="ORF">EV680_13210</name>
    <name evidence="9" type="ORF">LVJ78_04650</name>
</gene>
<dbReference type="KEGG" id="usu:LVJ78_04650"/>
<dbReference type="PANTHER" id="PTHR43537:SF34">
    <property type="entry name" value="PYRUVATE DEHYDROGENASE COMPLEX REPRESSOR"/>
    <property type="match status" value="1"/>
</dbReference>
<dbReference type="SUPFAM" id="SSF46785">
    <property type="entry name" value="Winged helix' DNA-binding domain"/>
    <property type="match status" value="1"/>
</dbReference>
<dbReference type="PANTHER" id="PTHR43537">
    <property type="entry name" value="TRANSCRIPTIONAL REGULATOR, GNTR FAMILY"/>
    <property type="match status" value="1"/>
</dbReference>
<evidence type="ECO:0000313" key="8">
    <source>
        <dbReference type="EMBL" id="TCP01062.1"/>
    </source>
</evidence>
<dbReference type="InterPro" id="IPR036390">
    <property type="entry name" value="WH_DNA-bd_sf"/>
</dbReference>
<feature type="domain" description="HTH gntR-type" evidence="7">
    <location>
        <begin position="10"/>
        <end position="78"/>
    </location>
</feature>
<keyword evidence="3" id="KW-0238">DNA-binding</keyword>
<evidence type="ECO:0000259" key="7">
    <source>
        <dbReference type="PROSITE" id="PS50949"/>
    </source>
</evidence>
<dbReference type="SMART" id="SM00345">
    <property type="entry name" value="HTH_GNTR"/>
    <property type="match status" value="1"/>
</dbReference>
<dbReference type="SMART" id="SM00895">
    <property type="entry name" value="FCD"/>
    <property type="match status" value="1"/>
</dbReference>
<evidence type="ECO:0000256" key="1">
    <source>
        <dbReference type="ARBA" id="ARBA00022491"/>
    </source>
</evidence>
<organism evidence="9 11">
    <name type="scientific">Uruburuella suis</name>
    <dbReference type="NCBI Taxonomy" id="252130"/>
    <lineage>
        <taxon>Bacteria</taxon>
        <taxon>Pseudomonadati</taxon>
        <taxon>Pseudomonadota</taxon>
        <taxon>Betaproteobacteria</taxon>
        <taxon>Neisseriales</taxon>
        <taxon>Neisseriaceae</taxon>
        <taxon>Uruburuella</taxon>
    </lineage>
</organism>
<keyword evidence="2" id="KW-0805">Transcription regulation</keyword>
<evidence type="ECO:0000256" key="6">
    <source>
        <dbReference type="ARBA" id="ARBA00039592"/>
    </source>
</evidence>
<dbReference type="PRINTS" id="PR00035">
    <property type="entry name" value="HTHGNTR"/>
</dbReference>
<evidence type="ECO:0000256" key="5">
    <source>
        <dbReference type="ARBA" id="ARBA00037357"/>
    </source>
</evidence>
<dbReference type="AlphaFoldDB" id="A0AAE9GWF7"/>
<dbReference type="Gene3D" id="1.20.120.530">
    <property type="entry name" value="GntR ligand-binding domain-like"/>
    <property type="match status" value="1"/>
</dbReference>
<dbReference type="PROSITE" id="PS50949">
    <property type="entry name" value="HTH_GNTR"/>
    <property type="match status" value="1"/>
</dbReference>
<protein>
    <recommendedName>
        <fullName evidence="6">Pyruvate dehydrogenase complex repressor</fullName>
    </recommendedName>
</protein>
<keyword evidence="1" id="KW-0678">Repressor</keyword>
<dbReference type="Gene3D" id="1.10.10.10">
    <property type="entry name" value="Winged helix-like DNA-binding domain superfamily/Winged helix DNA-binding domain"/>
    <property type="match status" value="1"/>
</dbReference>
<keyword evidence="10" id="KW-1185">Reference proteome</keyword>
<dbReference type="EMBL" id="SLXE01000032">
    <property type="protein sequence ID" value="TCP01062.1"/>
    <property type="molecule type" value="Genomic_DNA"/>
</dbReference>
<reference evidence="9" key="3">
    <citation type="journal article" date="2022" name="Res Sq">
        <title>Evolution of multicellular longitudinally dividing oral cavity symbionts (Neisseriaceae).</title>
        <authorList>
            <person name="Nyongesa S."/>
            <person name="Weber P."/>
            <person name="Bernet E."/>
            <person name="Pullido F."/>
            <person name="Nieckarz M."/>
            <person name="Delaby M."/>
            <person name="Nieves C."/>
            <person name="Viehboeck T."/>
            <person name="Krause N."/>
            <person name="Rivera-Millot A."/>
            <person name="Nakamura A."/>
            <person name="Vischer N."/>
            <person name="VanNieuwenhze M."/>
            <person name="Brun Y."/>
            <person name="Cava F."/>
            <person name="Bulgheresi S."/>
            <person name="Veyrier F."/>
        </authorList>
    </citation>
    <scope>NUCLEOTIDE SEQUENCE</scope>
    <source>
        <strain evidence="9">1258/02</strain>
    </source>
</reference>
<dbReference type="InterPro" id="IPR008920">
    <property type="entry name" value="TF_FadR/GntR_C"/>
</dbReference>
<reference evidence="9" key="2">
    <citation type="submission" date="2021-12" db="EMBL/GenBank/DDBJ databases">
        <authorList>
            <person name="Veyrier F.J."/>
        </authorList>
    </citation>
    <scope>NUCLEOTIDE SEQUENCE</scope>
    <source>
        <strain evidence="9">1258/02</strain>
    </source>
</reference>
<evidence type="ECO:0000256" key="3">
    <source>
        <dbReference type="ARBA" id="ARBA00023125"/>
    </source>
</evidence>
<dbReference type="SUPFAM" id="SSF48008">
    <property type="entry name" value="GntR ligand-binding domain-like"/>
    <property type="match status" value="1"/>
</dbReference>
<dbReference type="GO" id="GO:0003700">
    <property type="term" value="F:DNA-binding transcription factor activity"/>
    <property type="evidence" value="ECO:0007669"/>
    <property type="project" value="InterPro"/>
</dbReference>
<evidence type="ECO:0000313" key="9">
    <source>
        <dbReference type="EMBL" id="UOO80301.1"/>
    </source>
</evidence>
<evidence type="ECO:0000313" key="11">
    <source>
        <dbReference type="Proteomes" id="UP000829756"/>
    </source>
</evidence>
<sequence>MNAQTIIKPQKISEQILAVLEARIVSGEYPVGSKLPPERRLAEAFGVSRPSVRAALKMLVARQMLEARQGDGYYVSAKPQQDFLLGWQSLLGNHPDWEADVFDFSRSMEGCMAALAAERRTDADLKRIEFWLQKFEEAYQSRNRAHQEEADIYFHQAIAEAAHNILFAQLSGGLLNLLYRQTRSHIMHTEIIDDPRPTLIKHHRALFTAIANKQPREAAEIAEGHLRYVADSLRQDREYLSRSEHADTLAQHDAQRAGEW</sequence>
<reference evidence="8 10" key="1">
    <citation type="submission" date="2019-03" db="EMBL/GenBank/DDBJ databases">
        <title>Genomic Encyclopedia of Type Strains, Phase IV (KMG-IV): sequencing the most valuable type-strain genomes for metagenomic binning, comparative biology and taxonomic classification.</title>
        <authorList>
            <person name="Goeker M."/>
        </authorList>
    </citation>
    <scope>NUCLEOTIDE SEQUENCE [LARGE SCALE GENOMIC DNA]</scope>
    <source>
        <strain evidence="8 10">DSM 17474</strain>
    </source>
</reference>
<proteinExistence type="predicted"/>
<dbReference type="GO" id="GO:0003677">
    <property type="term" value="F:DNA binding"/>
    <property type="evidence" value="ECO:0007669"/>
    <property type="project" value="UniProtKB-KW"/>
</dbReference>
<dbReference type="InterPro" id="IPR036388">
    <property type="entry name" value="WH-like_DNA-bd_sf"/>
</dbReference>
<keyword evidence="4" id="KW-0804">Transcription</keyword>
<dbReference type="EMBL" id="CP091507">
    <property type="protein sequence ID" value="UOO80301.1"/>
    <property type="molecule type" value="Genomic_DNA"/>
</dbReference>